<dbReference type="PANTHER" id="PTHR11003">
    <property type="entry name" value="POTASSIUM CHANNEL, SUBFAMILY K"/>
    <property type="match status" value="1"/>
</dbReference>
<evidence type="ECO:0000259" key="9">
    <source>
        <dbReference type="Pfam" id="PF07885"/>
    </source>
</evidence>
<evidence type="ECO:0000256" key="4">
    <source>
        <dbReference type="ARBA" id="ARBA00022989"/>
    </source>
</evidence>
<keyword evidence="2" id="KW-0813">Transport</keyword>
<comment type="subcellular location">
    <subcellularLocation>
        <location evidence="1">Membrane</location>
        <topology evidence="1">Multi-pass membrane protein</topology>
    </subcellularLocation>
</comment>
<feature type="domain" description="Potassium channel" evidence="9">
    <location>
        <begin position="204"/>
        <end position="257"/>
    </location>
</feature>
<name>A0AAV5X2H3_9BILA</name>
<dbReference type="GO" id="GO:0030322">
    <property type="term" value="P:stabilization of membrane potential"/>
    <property type="evidence" value="ECO:0007669"/>
    <property type="project" value="TreeGrafter"/>
</dbReference>
<dbReference type="GO" id="GO:0015271">
    <property type="term" value="F:outward rectifier potassium channel activity"/>
    <property type="evidence" value="ECO:0007669"/>
    <property type="project" value="TreeGrafter"/>
</dbReference>
<keyword evidence="11" id="KW-1185">Reference proteome</keyword>
<comment type="caution">
    <text evidence="10">The sequence shown here is derived from an EMBL/GenBank/DDBJ whole genome shotgun (WGS) entry which is preliminary data.</text>
</comment>
<dbReference type="InterPro" id="IPR013099">
    <property type="entry name" value="K_chnl_dom"/>
</dbReference>
<dbReference type="AlphaFoldDB" id="A0AAV5X2H3"/>
<proteinExistence type="predicted"/>
<evidence type="ECO:0000256" key="8">
    <source>
        <dbReference type="SAM" id="Phobius"/>
    </source>
</evidence>
<dbReference type="Proteomes" id="UP001432322">
    <property type="component" value="Unassembled WGS sequence"/>
</dbReference>
<keyword evidence="4 8" id="KW-1133">Transmembrane helix</keyword>
<feature type="transmembrane region" description="Helical" evidence="8">
    <location>
        <begin position="206"/>
        <end position="224"/>
    </location>
</feature>
<evidence type="ECO:0000313" key="11">
    <source>
        <dbReference type="Proteomes" id="UP001432322"/>
    </source>
</evidence>
<reference evidence="10" key="1">
    <citation type="submission" date="2023-10" db="EMBL/GenBank/DDBJ databases">
        <title>Genome assembly of Pristionchus species.</title>
        <authorList>
            <person name="Yoshida K."/>
            <person name="Sommer R.J."/>
        </authorList>
    </citation>
    <scope>NUCLEOTIDE SEQUENCE</scope>
    <source>
        <strain evidence="10">RS5133</strain>
    </source>
</reference>
<dbReference type="PANTHER" id="PTHR11003:SF61">
    <property type="entry name" value="POTASSIUM CHANNEL DOMAIN-CONTAINING PROTEIN"/>
    <property type="match status" value="1"/>
</dbReference>
<keyword evidence="3 8" id="KW-0812">Transmembrane</keyword>
<feature type="transmembrane region" description="Helical" evidence="8">
    <location>
        <begin position="124"/>
        <end position="142"/>
    </location>
</feature>
<dbReference type="GO" id="GO:0022841">
    <property type="term" value="F:potassium ion leak channel activity"/>
    <property type="evidence" value="ECO:0007669"/>
    <property type="project" value="TreeGrafter"/>
</dbReference>
<gene>
    <name evidence="10" type="ORF">PFISCL1PPCAC_29085</name>
</gene>
<keyword evidence="7" id="KW-0407">Ion channel</keyword>
<dbReference type="InterPro" id="IPR003280">
    <property type="entry name" value="2pore_dom_K_chnl"/>
</dbReference>
<evidence type="ECO:0000256" key="2">
    <source>
        <dbReference type="ARBA" id="ARBA00022448"/>
    </source>
</evidence>
<dbReference type="Pfam" id="PF07885">
    <property type="entry name" value="Ion_trans_2"/>
    <property type="match status" value="1"/>
</dbReference>
<protein>
    <recommendedName>
        <fullName evidence="9">Potassium channel domain-containing protein</fullName>
    </recommendedName>
</protein>
<feature type="non-terminal residue" evidence="10">
    <location>
        <position position="343"/>
    </location>
</feature>
<dbReference type="SUPFAM" id="SSF81324">
    <property type="entry name" value="Voltage-gated potassium channels"/>
    <property type="match status" value="1"/>
</dbReference>
<dbReference type="EMBL" id="BTSY01000267">
    <property type="protein sequence ID" value="GMT37788.1"/>
    <property type="molecule type" value="Genomic_DNA"/>
</dbReference>
<feature type="transmembrane region" description="Helical" evidence="8">
    <location>
        <begin position="236"/>
        <end position="253"/>
    </location>
</feature>
<evidence type="ECO:0000256" key="6">
    <source>
        <dbReference type="ARBA" id="ARBA00023136"/>
    </source>
</evidence>
<accession>A0AAV5X2H3</accession>
<keyword evidence="5" id="KW-0406">Ion transport</keyword>
<dbReference type="Gene3D" id="1.10.287.70">
    <property type="match status" value="1"/>
</dbReference>
<sequence length="343" mass="38392">MFPHLPPQLPLLPISITTTVFPNAPRMESVDEPSEYDNINYDGDGGPVRGQGTGLTDRDVEMGYMGSSALLLPPGHHQRPPLSSRASSIHSSVHASVRSSVQKSKRMASCLWDLLKNMLSKMKLLIIIILYSIMGAHLFMWLEVPTDLAAKEDEYHTRLIARENLYMSLNQIHNENSESRYDKWKKTILQFEEESGLGEPNVETAWTFWMSFLYAGTIYTTIGYGNIACKTTAGRWATMIYAIFGIPIMIIILNDLGASKLHSDNAIDVSIRPIPSIMVVNCCCRRLSRDPKAKRRYLSFISRYSFLGGRTLSTSTLDSEKDAVMVEEGVDGEDGLPLEQGHI</sequence>
<evidence type="ECO:0000256" key="1">
    <source>
        <dbReference type="ARBA" id="ARBA00004141"/>
    </source>
</evidence>
<evidence type="ECO:0000256" key="5">
    <source>
        <dbReference type="ARBA" id="ARBA00023065"/>
    </source>
</evidence>
<dbReference type="GO" id="GO:0005886">
    <property type="term" value="C:plasma membrane"/>
    <property type="evidence" value="ECO:0007669"/>
    <property type="project" value="TreeGrafter"/>
</dbReference>
<keyword evidence="6 8" id="KW-0472">Membrane</keyword>
<evidence type="ECO:0000256" key="3">
    <source>
        <dbReference type="ARBA" id="ARBA00022692"/>
    </source>
</evidence>
<organism evidence="10 11">
    <name type="scientific">Pristionchus fissidentatus</name>
    <dbReference type="NCBI Taxonomy" id="1538716"/>
    <lineage>
        <taxon>Eukaryota</taxon>
        <taxon>Metazoa</taxon>
        <taxon>Ecdysozoa</taxon>
        <taxon>Nematoda</taxon>
        <taxon>Chromadorea</taxon>
        <taxon>Rhabditida</taxon>
        <taxon>Rhabditina</taxon>
        <taxon>Diplogasteromorpha</taxon>
        <taxon>Diplogasteroidea</taxon>
        <taxon>Neodiplogasteridae</taxon>
        <taxon>Pristionchus</taxon>
    </lineage>
</organism>
<evidence type="ECO:0000256" key="7">
    <source>
        <dbReference type="ARBA" id="ARBA00023303"/>
    </source>
</evidence>
<evidence type="ECO:0000313" key="10">
    <source>
        <dbReference type="EMBL" id="GMT37788.1"/>
    </source>
</evidence>